<dbReference type="InterPro" id="IPR027417">
    <property type="entry name" value="P-loop_NTPase"/>
</dbReference>
<dbReference type="PANTHER" id="PTHR13696">
    <property type="entry name" value="P-LOOP CONTAINING NUCLEOSIDE TRIPHOSPHATE HYDROLASE"/>
    <property type="match status" value="1"/>
</dbReference>
<dbReference type="Gene3D" id="3.40.50.300">
    <property type="entry name" value="P-loop containing nucleotide triphosphate hydrolases"/>
    <property type="match status" value="1"/>
</dbReference>
<proteinExistence type="predicted"/>
<dbReference type="EMBL" id="RBOW01001017">
    <property type="protein sequence ID" value="RMN17152.1"/>
    <property type="molecule type" value="Genomic_DNA"/>
</dbReference>
<comment type="caution">
    <text evidence="2">The sequence shown here is derived from an EMBL/GenBank/DDBJ whole genome shotgun (WGS) entry which is preliminary data.</text>
</comment>
<sequence>MASMTILPVIAPFNYKGGVGKTLTGRVLGQTLAEMPEFNRGKPVLFIDMDPQGNTSKRWRALRPYPDGTMLPIDHPALADEEDQTSSVCDVWRELLTNTSNCMPEPYETSHPLIHVVPAHEVLMAKAMRLDEVTAVKLGTNLCRWLRSPEMAEKYCCAIIDTQPSKTNLVDAALRVATHAYIPFVPEPQSVEGVYSMISYLVQKRDLRGTDVPLEFLGLLPNQVRKTSLHSSQMRALQNNKEFIKHLLPVKLTQRTAYAETDDYRTRPETVTIAKGSNIEVEAKRFVKLIVDRLTKGGY</sequence>
<dbReference type="InterPro" id="IPR050678">
    <property type="entry name" value="DNA_Partitioning_ATPase"/>
</dbReference>
<name>A0A3M3K218_PSECA</name>
<organism evidence="2 3">
    <name type="scientific">Pseudomonas cannabina</name>
    <dbReference type="NCBI Taxonomy" id="86840"/>
    <lineage>
        <taxon>Bacteria</taxon>
        <taxon>Pseudomonadati</taxon>
        <taxon>Pseudomonadota</taxon>
        <taxon>Gammaproteobacteria</taxon>
        <taxon>Pseudomonadales</taxon>
        <taxon>Pseudomonadaceae</taxon>
        <taxon>Pseudomonas</taxon>
    </lineage>
</organism>
<protein>
    <recommendedName>
        <fullName evidence="1">AAA domain-containing protein</fullName>
    </recommendedName>
</protein>
<dbReference type="RefSeq" id="WP_122378195.1">
    <property type="nucleotide sequence ID" value="NZ_RBOW01001017.1"/>
</dbReference>
<dbReference type="CDD" id="cd02042">
    <property type="entry name" value="ParAB_family"/>
    <property type="match status" value="1"/>
</dbReference>
<dbReference type="PANTHER" id="PTHR13696:SF99">
    <property type="entry name" value="COBYRINIC ACID AC-DIAMIDE SYNTHASE"/>
    <property type="match status" value="1"/>
</dbReference>
<evidence type="ECO:0000313" key="3">
    <source>
        <dbReference type="Proteomes" id="UP000281372"/>
    </source>
</evidence>
<dbReference type="InterPro" id="IPR025669">
    <property type="entry name" value="AAA_dom"/>
</dbReference>
<dbReference type="AlphaFoldDB" id="A0A3M3K218"/>
<accession>A0A3M3K218</accession>
<evidence type="ECO:0000259" key="1">
    <source>
        <dbReference type="Pfam" id="PF13614"/>
    </source>
</evidence>
<gene>
    <name evidence="2" type="ORF">ALQ64_03149</name>
</gene>
<dbReference type="Pfam" id="PF13614">
    <property type="entry name" value="AAA_31"/>
    <property type="match status" value="1"/>
</dbReference>
<dbReference type="Proteomes" id="UP000281372">
    <property type="component" value="Unassembled WGS sequence"/>
</dbReference>
<evidence type="ECO:0000313" key="2">
    <source>
        <dbReference type="EMBL" id="RMN17152.1"/>
    </source>
</evidence>
<dbReference type="SUPFAM" id="SSF52540">
    <property type="entry name" value="P-loop containing nucleoside triphosphate hydrolases"/>
    <property type="match status" value="1"/>
</dbReference>
<reference evidence="2 3" key="1">
    <citation type="submission" date="2018-08" db="EMBL/GenBank/DDBJ databases">
        <title>Recombination of ecologically and evolutionarily significant loci maintains genetic cohesion in the Pseudomonas syringae species complex.</title>
        <authorList>
            <person name="Dillon M."/>
            <person name="Thakur S."/>
            <person name="Almeida R.N.D."/>
            <person name="Weir B.S."/>
            <person name="Guttman D.S."/>
        </authorList>
    </citation>
    <scope>NUCLEOTIDE SEQUENCE [LARGE SCALE GENOMIC DNA]</scope>
    <source>
        <strain evidence="2 3">ICMP 2821</strain>
    </source>
</reference>
<feature type="domain" description="AAA" evidence="1">
    <location>
        <begin position="9"/>
        <end position="201"/>
    </location>
</feature>